<accession>A0A916KQH6</accession>
<organism evidence="2 3">
    <name type="scientific">Mythimna separata entomopoxvirus 'L'</name>
    <dbReference type="NCBI Taxonomy" id="1293572"/>
    <lineage>
        <taxon>Viruses</taxon>
        <taxon>Varidnaviria</taxon>
        <taxon>Bamfordvirae</taxon>
        <taxon>Nucleocytoviricota</taxon>
        <taxon>Pokkesviricetes</taxon>
        <taxon>Chitovirales</taxon>
        <taxon>Poxviridae</taxon>
        <taxon>Entomopoxvirinae</taxon>
        <taxon>Betaentomopoxvirus</taxon>
        <taxon>Betaentomopoxvirus mseparata</taxon>
        <taxon>Mythimna separata entomopoxvirus</taxon>
    </lineage>
</organism>
<dbReference type="PROSITE" id="PS50222">
    <property type="entry name" value="EF_HAND_2"/>
    <property type="match status" value="1"/>
</dbReference>
<dbReference type="OrthoDB" id="18097at10239"/>
<dbReference type="GeneID" id="15613874"/>
<proteinExistence type="predicted"/>
<dbReference type="EMBL" id="HF679134">
    <property type="protein sequence ID" value="CCU56450.1"/>
    <property type="molecule type" value="Genomic_DNA"/>
</dbReference>
<dbReference type="SUPFAM" id="SSF47473">
    <property type="entry name" value="EF-hand"/>
    <property type="match status" value="1"/>
</dbReference>
<evidence type="ECO:0000313" key="2">
    <source>
        <dbReference type="EMBL" id="CCU56450.1"/>
    </source>
</evidence>
<protein>
    <submittedName>
        <fullName evidence="2">Ca2+ BP</fullName>
    </submittedName>
</protein>
<feature type="domain" description="EF-hand" evidence="1">
    <location>
        <begin position="35"/>
        <end position="70"/>
    </location>
</feature>
<gene>
    <name evidence="2" type="ORF">MYSEV_252</name>
</gene>
<keyword evidence="3" id="KW-1185">Reference proteome</keyword>
<dbReference type="PROSITE" id="PS00018">
    <property type="entry name" value="EF_HAND_1"/>
    <property type="match status" value="1"/>
</dbReference>
<dbReference type="Pfam" id="PF13499">
    <property type="entry name" value="EF-hand_7"/>
    <property type="match status" value="1"/>
</dbReference>
<dbReference type="InterPro" id="IPR002048">
    <property type="entry name" value="EF_hand_dom"/>
</dbReference>
<dbReference type="CDD" id="cd00051">
    <property type="entry name" value="EFh"/>
    <property type="match status" value="1"/>
</dbReference>
<evidence type="ECO:0000259" key="1">
    <source>
        <dbReference type="PROSITE" id="PS50222"/>
    </source>
</evidence>
<dbReference type="RefSeq" id="YP_008003769.1">
    <property type="nucleotide sequence ID" value="NC_021246.1"/>
</dbReference>
<name>A0A916KQH6_9POXV</name>
<dbReference type="KEGG" id="vg:15613874"/>
<evidence type="ECO:0000313" key="3">
    <source>
        <dbReference type="Proteomes" id="UP000792671"/>
    </source>
</evidence>
<dbReference type="Proteomes" id="UP000792671">
    <property type="component" value="Genome"/>
</dbReference>
<dbReference type="InterPro" id="IPR011992">
    <property type="entry name" value="EF-hand-dom_pair"/>
</dbReference>
<sequence>MDNIRYIFDLINTSNTERITATELLVFLNNIDPAINLADTEALIAQYDTNSNGTIEFEEFVSIIGLDITNEKLTEAFESITTNGQVDRAKFISYYDLLQIDPIFRHTNAQYIDIILRMIGNTNAEFITFWNYINTQINR</sequence>
<dbReference type="Gene3D" id="1.10.238.10">
    <property type="entry name" value="EF-hand"/>
    <property type="match status" value="1"/>
</dbReference>
<reference evidence="2 3" key="1">
    <citation type="journal article" date="2013" name="J. Virol.">
        <title>New Insights into the Evolution of Entomopoxvirinae from the Complete Genome Sequences of Four Entomopoxviruses Infecting Adoxophyes honmai, Choristoneura biennis, Choristoneura rosaceana, and Mythimna separata.</title>
        <authorList>
            <person name="Theze J."/>
            <person name="Takatsuka J."/>
            <person name="Li Z."/>
            <person name="Gallais J."/>
            <person name="Doucet D."/>
            <person name="Arif B."/>
            <person name="Nakai M."/>
            <person name="Herniou E.A."/>
        </authorList>
    </citation>
    <scope>NUCLEOTIDE SEQUENCE [LARGE SCALE GENOMIC DNA]</scope>
</reference>
<dbReference type="GO" id="GO:0005509">
    <property type="term" value="F:calcium ion binding"/>
    <property type="evidence" value="ECO:0007669"/>
    <property type="project" value="InterPro"/>
</dbReference>
<dbReference type="InterPro" id="IPR018247">
    <property type="entry name" value="EF_Hand_1_Ca_BS"/>
</dbReference>